<organism evidence="2 3">
    <name type="scientific">Pedobacter cryoconitis</name>
    <dbReference type="NCBI Taxonomy" id="188932"/>
    <lineage>
        <taxon>Bacteria</taxon>
        <taxon>Pseudomonadati</taxon>
        <taxon>Bacteroidota</taxon>
        <taxon>Sphingobacteriia</taxon>
        <taxon>Sphingobacteriales</taxon>
        <taxon>Sphingobacteriaceae</taxon>
        <taxon>Pedobacter</taxon>
    </lineage>
</organism>
<dbReference type="Gene3D" id="2.60.120.10">
    <property type="entry name" value="Jelly Rolls"/>
    <property type="match status" value="1"/>
</dbReference>
<dbReference type="InterPro" id="IPR014710">
    <property type="entry name" value="RmlC-like_jellyroll"/>
</dbReference>
<accession>A0A7W8ZQS7</accession>
<reference evidence="2 3" key="1">
    <citation type="submission" date="2020-08" db="EMBL/GenBank/DDBJ databases">
        <title>Genomic Encyclopedia of Type Strains, Phase IV (KMG-V): Genome sequencing to study the core and pangenomes of soil and plant-associated prokaryotes.</title>
        <authorList>
            <person name="Whitman W."/>
        </authorList>
    </citation>
    <scope>NUCLEOTIDE SEQUENCE [LARGE SCALE GENOMIC DNA]</scope>
    <source>
        <strain evidence="2 3">S3M1</strain>
    </source>
</reference>
<comment type="caution">
    <text evidence="2">The sequence shown here is derived from an EMBL/GenBank/DDBJ whole genome shotgun (WGS) entry which is preliminary data.</text>
</comment>
<dbReference type="Pfam" id="PF00027">
    <property type="entry name" value="cNMP_binding"/>
    <property type="match status" value="1"/>
</dbReference>
<sequence>MTENKFYLPLLDQIKKDVKLDDETINAIAENCKEVSFPKDHLLLREGDDCKYAYLIVSGEARSFYTEFTGKTTTWLFHFNNSSGHIKNHWLIDYKSFLTGDPSTFNIETLSEVKAIQLCRSNVISLIEKQPLYEHWTRILNEKVFIVTYNRVFAMLTMSATDRYKKLLAEEPHLLQLFSNYYIASYLGITPQSLSRIRGRMAKER</sequence>
<dbReference type="RefSeq" id="WP_183884161.1">
    <property type="nucleotide sequence ID" value="NZ_JACHCE010000008.1"/>
</dbReference>
<proteinExistence type="predicted"/>
<evidence type="ECO:0000313" key="3">
    <source>
        <dbReference type="Proteomes" id="UP000537204"/>
    </source>
</evidence>
<dbReference type="SUPFAM" id="SSF51206">
    <property type="entry name" value="cAMP-binding domain-like"/>
    <property type="match status" value="1"/>
</dbReference>
<name>A0A7W8ZQS7_9SPHI</name>
<dbReference type="InterPro" id="IPR000595">
    <property type="entry name" value="cNMP-bd_dom"/>
</dbReference>
<dbReference type="EMBL" id="JACHCE010000008">
    <property type="protein sequence ID" value="MBB5638323.1"/>
    <property type="molecule type" value="Genomic_DNA"/>
</dbReference>
<dbReference type="Proteomes" id="UP000537204">
    <property type="component" value="Unassembled WGS sequence"/>
</dbReference>
<dbReference type="CDD" id="cd00038">
    <property type="entry name" value="CAP_ED"/>
    <property type="match status" value="1"/>
</dbReference>
<dbReference type="PROSITE" id="PS50042">
    <property type="entry name" value="CNMP_BINDING_3"/>
    <property type="match status" value="1"/>
</dbReference>
<protein>
    <submittedName>
        <fullName evidence="2">CRP-like cAMP-binding protein</fullName>
    </submittedName>
</protein>
<feature type="domain" description="Cyclic nucleotide-binding" evidence="1">
    <location>
        <begin position="20"/>
        <end position="127"/>
    </location>
</feature>
<evidence type="ECO:0000259" key="1">
    <source>
        <dbReference type="PROSITE" id="PS50042"/>
    </source>
</evidence>
<evidence type="ECO:0000313" key="2">
    <source>
        <dbReference type="EMBL" id="MBB5638323.1"/>
    </source>
</evidence>
<gene>
    <name evidence="2" type="ORF">HDE68_004252</name>
</gene>
<dbReference type="AlphaFoldDB" id="A0A7W8ZQS7"/>
<dbReference type="InterPro" id="IPR018490">
    <property type="entry name" value="cNMP-bd_dom_sf"/>
</dbReference>